<dbReference type="InterPro" id="IPR025662">
    <property type="entry name" value="Sigma_54_int_dom_ATP-bd_1"/>
</dbReference>
<dbReference type="Gene3D" id="3.40.50.300">
    <property type="entry name" value="P-loop containing nucleotide triphosphate hydrolases"/>
    <property type="match status" value="1"/>
</dbReference>
<protein>
    <recommendedName>
        <fullName evidence="1">NACHT domain-containing protein</fullName>
    </recommendedName>
</protein>
<feature type="non-terminal residue" evidence="2">
    <location>
        <position position="405"/>
    </location>
</feature>
<sequence>MACNESGLKKALQLVDEAKSKIQEAEKIFATERVGRPTIDNGIAIAYHEHGKLLDKLCSRKAQESYSNAKKWGYIDVVNQQIYSPLLGDMDSSNRRSVIHLAALAAIPSLSTAIRQDIPGWGTILPVSNGLAEVPPTKTYGIANHQDIYLQNSLNVEVVINKLRRQRLMDKGEEPYVMPRARRNLNTEETFDLTLDVQEFLKSDKKVFLLLGDSGAGKSTFSRALETKLWTAYQEDTNKSIPIFIHLPSIANPEQGLIAKQLRKFDFTEEQIMDLKSQRRIILICDGYDECQQTTNLYKSNELNQPGGWVVQMVISCGTEYIGMDYKDQFQPIDQNNCRVSNLFQEAVVVPFNKDQIQDYIDQYVSMSKSTTTNWSTDDYKKAFEDIPNLLELVMNPFLLKLAME</sequence>
<evidence type="ECO:0000313" key="2">
    <source>
        <dbReference type="EMBL" id="KAG0003120.1"/>
    </source>
</evidence>
<dbReference type="SUPFAM" id="SSF52540">
    <property type="entry name" value="P-loop containing nucleoside triphosphate hydrolases"/>
    <property type="match status" value="1"/>
</dbReference>
<proteinExistence type="predicted"/>
<dbReference type="EMBL" id="JAAAID010002882">
    <property type="protein sequence ID" value="KAG0003120.1"/>
    <property type="molecule type" value="Genomic_DNA"/>
</dbReference>
<dbReference type="Proteomes" id="UP000703661">
    <property type="component" value="Unassembled WGS sequence"/>
</dbReference>
<dbReference type="InterPro" id="IPR007111">
    <property type="entry name" value="NACHT_NTPase"/>
</dbReference>
<organism evidence="2 3">
    <name type="scientific">Entomortierella chlamydospora</name>
    <dbReference type="NCBI Taxonomy" id="101097"/>
    <lineage>
        <taxon>Eukaryota</taxon>
        <taxon>Fungi</taxon>
        <taxon>Fungi incertae sedis</taxon>
        <taxon>Mucoromycota</taxon>
        <taxon>Mortierellomycotina</taxon>
        <taxon>Mortierellomycetes</taxon>
        <taxon>Mortierellales</taxon>
        <taxon>Mortierellaceae</taxon>
        <taxon>Entomortierella</taxon>
    </lineage>
</organism>
<feature type="domain" description="NACHT" evidence="1">
    <location>
        <begin position="207"/>
        <end position="297"/>
    </location>
</feature>
<dbReference type="InterPro" id="IPR027417">
    <property type="entry name" value="P-loop_NTPase"/>
</dbReference>
<reference evidence="2" key="1">
    <citation type="journal article" date="2020" name="Fungal Divers.">
        <title>Resolving the Mortierellaceae phylogeny through synthesis of multi-gene phylogenetics and phylogenomics.</title>
        <authorList>
            <person name="Vandepol N."/>
            <person name="Liber J."/>
            <person name="Desiro A."/>
            <person name="Na H."/>
            <person name="Kennedy M."/>
            <person name="Barry K."/>
            <person name="Grigoriev I.V."/>
            <person name="Miller A.N."/>
            <person name="O'Donnell K."/>
            <person name="Stajich J.E."/>
            <person name="Bonito G."/>
        </authorList>
    </citation>
    <scope>NUCLEOTIDE SEQUENCE</scope>
    <source>
        <strain evidence="2">NRRL 2769</strain>
    </source>
</reference>
<evidence type="ECO:0000313" key="3">
    <source>
        <dbReference type="Proteomes" id="UP000703661"/>
    </source>
</evidence>
<gene>
    <name evidence="2" type="ORF">BGZ80_005847</name>
</gene>
<name>A0A9P6MIJ1_9FUNG</name>
<comment type="caution">
    <text evidence="2">The sequence shown here is derived from an EMBL/GenBank/DDBJ whole genome shotgun (WGS) entry which is preliminary data.</text>
</comment>
<dbReference type="AlphaFoldDB" id="A0A9P6MIJ1"/>
<evidence type="ECO:0000259" key="1">
    <source>
        <dbReference type="Pfam" id="PF05729"/>
    </source>
</evidence>
<dbReference type="Pfam" id="PF05729">
    <property type="entry name" value="NACHT"/>
    <property type="match status" value="1"/>
</dbReference>
<keyword evidence="3" id="KW-1185">Reference proteome</keyword>
<dbReference type="PROSITE" id="PS00675">
    <property type="entry name" value="SIGMA54_INTERACT_1"/>
    <property type="match status" value="1"/>
</dbReference>
<accession>A0A9P6MIJ1</accession>